<name>A0AAD9UIN5_RIDPI</name>
<organism evidence="5 6">
    <name type="scientific">Ridgeia piscesae</name>
    <name type="common">Tubeworm</name>
    <dbReference type="NCBI Taxonomy" id="27915"/>
    <lineage>
        <taxon>Eukaryota</taxon>
        <taxon>Metazoa</taxon>
        <taxon>Spiralia</taxon>
        <taxon>Lophotrochozoa</taxon>
        <taxon>Annelida</taxon>
        <taxon>Polychaeta</taxon>
        <taxon>Sedentaria</taxon>
        <taxon>Canalipalpata</taxon>
        <taxon>Sabellida</taxon>
        <taxon>Siboglinidae</taxon>
        <taxon>Ridgeia</taxon>
    </lineage>
</organism>
<keyword evidence="6" id="KW-1185">Reference proteome</keyword>
<dbReference type="GO" id="GO:0051082">
    <property type="term" value="F:unfolded protein binding"/>
    <property type="evidence" value="ECO:0007669"/>
    <property type="project" value="TreeGrafter"/>
</dbReference>
<dbReference type="InterPro" id="IPR008978">
    <property type="entry name" value="HSP20-like_chaperone"/>
</dbReference>
<dbReference type="Gene3D" id="2.60.40.790">
    <property type="match status" value="1"/>
</dbReference>
<gene>
    <name evidence="5" type="ORF">NP493_72g03039</name>
</gene>
<dbReference type="CDD" id="cd06526">
    <property type="entry name" value="metazoan_ACD"/>
    <property type="match status" value="1"/>
</dbReference>
<dbReference type="InterPro" id="IPR002068">
    <property type="entry name" value="A-crystallin/Hsp20_dom"/>
</dbReference>
<evidence type="ECO:0000313" key="6">
    <source>
        <dbReference type="Proteomes" id="UP001209878"/>
    </source>
</evidence>
<accession>A0AAD9UIN5</accession>
<dbReference type="PANTHER" id="PTHR45640:SF26">
    <property type="entry name" value="RE23625P"/>
    <property type="match status" value="1"/>
</dbReference>
<comment type="similarity">
    <text evidence="1 2">Belongs to the small heat shock protein (HSP20) family.</text>
</comment>
<dbReference type="GO" id="GO:0009408">
    <property type="term" value="P:response to heat"/>
    <property type="evidence" value="ECO:0007669"/>
    <property type="project" value="TreeGrafter"/>
</dbReference>
<dbReference type="PANTHER" id="PTHR45640">
    <property type="entry name" value="HEAT SHOCK PROTEIN HSP-12.2-RELATED"/>
    <property type="match status" value="1"/>
</dbReference>
<dbReference type="EMBL" id="JAODUO010000073">
    <property type="protein sequence ID" value="KAK2190647.1"/>
    <property type="molecule type" value="Genomic_DNA"/>
</dbReference>
<dbReference type="GO" id="GO:0005634">
    <property type="term" value="C:nucleus"/>
    <property type="evidence" value="ECO:0007669"/>
    <property type="project" value="TreeGrafter"/>
</dbReference>
<sequence length="157" mass="17468">MGIDIASEMEKLKSEMKSEMGMLGAGSMRQEVLRLMSLEKLDSPNELVKLDSSSLERYIDDAHKDKLRFNLDVNEFESESINVKTVGNKIEVHAMKRTKKGDQETSEEYSRTYELPTPDDVDPGKVTSSFFKDGVLTLEIPVKAAVGESSTASTEAK</sequence>
<proteinExistence type="inferred from homology"/>
<evidence type="ECO:0000259" key="4">
    <source>
        <dbReference type="PROSITE" id="PS01031"/>
    </source>
</evidence>
<dbReference type="GO" id="GO:0005737">
    <property type="term" value="C:cytoplasm"/>
    <property type="evidence" value="ECO:0007669"/>
    <property type="project" value="TreeGrafter"/>
</dbReference>
<dbReference type="PROSITE" id="PS01031">
    <property type="entry name" value="SHSP"/>
    <property type="match status" value="1"/>
</dbReference>
<dbReference type="Proteomes" id="UP001209878">
    <property type="component" value="Unassembled WGS sequence"/>
</dbReference>
<evidence type="ECO:0000313" key="5">
    <source>
        <dbReference type="EMBL" id="KAK2190647.1"/>
    </source>
</evidence>
<feature type="domain" description="SHSP" evidence="4">
    <location>
        <begin position="49"/>
        <end position="157"/>
    </location>
</feature>
<evidence type="ECO:0000256" key="1">
    <source>
        <dbReference type="PROSITE-ProRule" id="PRU00285"/>
    </source>
</evidence>
<evidence type="ECO:0000256" key="3">
    <source>
        <dbReference type="SAM" id="MobiDB-lite"/>
    </source>
</evidence>
<dbReference type="AlphaFoldDB" id="A0AAD9UIN5"/>
<feature type="compositionally biased region" description="Basic and acidic residues" evidence="3">
    <location>
        <begin position="97"/>
        <end position="111"/>
    </location>
</feature>
<reference evidence="5" key="1">
    <citation type="journal article" date="2023" name="Mol. Biol. Evol.">
        <title>Third-Generation Sequencing Reveals the Adaptive Role of the Epigenome in Three Deep-Sea Polychaetes.</title>
        <authorList>
            <person name="Perez M."/>
            <person name="Aroh O."/>
            <person name="Sun Y."/>
            <person name="Lan Y."/>
            <person name="Juniper S.K."/>
            <person name="Young C.R."/>
            <person name="Angers B."/>
            <person name="Qian P.Y."/>
        </authorList>
    </citation>
    <scope>NUCLEOTIDE SEQUENCE</scope>
    <source>
        <strain evidence="5">R07B-5</strain>
    </source>
</reference>
<dbReference type="PRINTS" id="PR00299">
    <property type="entry name" value="ACRYSTALLIN"/>
</dbReference>
<protein>
    <recommendedName>
        <fullName evidence="4">SHSP domain-containing protein</fullName>
    </recommendedName>
</protein>
<dbReference type="Pfam" id="PF00011">
    <property type="entry name" value="HSP20"/>
    <property type="match status" value="1"/>
</dbReference>
<dbReference type="InterPro" id="IPR001436">
    <property type="entry name" value="Alpha-crystallin/sHSP_animal"/>
</dbReference>
<dbReference type="SUPFAM" id="SSF49764">
    <property type="entry name" value="HSP20-like chaperones"/>
    <property type="match status" value="1"/>
</dbReference>
<evidence type="ECO:0000256" key="2">
    <source>
        <dbReference type="RuleBase" id="RU003616"/>
    </source>
</evidence>
<comment type="caution">
    <text evidence="5">The sequence shown here is derived from an EMBL/GenBank/DDBJ whole genome shotgun (WGS) entry which is preliminary data.</text>
</comment>
<feature type="region of interest" description="Disordered" evidence="3">
    <location>
        <begin position="97"/>
        <end position="125"/>
    </location>
</feature>
<dbReference type="GO" id="GO:0042026">
    <property type="term" value="P:protein refolding"/>
    <property type="evidence" value="ECO:0007669"/>
    <property type="project" value="TreeGrafter"/>
</dbReference>